<accession>A0A2S3Z4N1</accession>
<dbReference type="EMBL" id="PPXF01000076">
    <property type="protein sequence ID" value="POH57940.1"/>
    <property type="molecule type" value="Genomic_DNA"/>
</dbReference>
<dbReference type="AlphaFoldDB" id="A0A2S3Z4N1"/>
<feature type="domain" description="HTH lacI-type" evidence="4">
    <location>
        <begin position="3"/>
        <end position="57"/>
    </location>
</feature>
<dbReference type="InterPro" id="IPR000843">
    <property type="entry name" value="HTH_LacI"/>
</dbReference>
<dbReference type="Pfam" id="PF00356">
    <property type="entry name" value="LacI"/>
    <property type="match status" value="1"/>
</dbReference>
<dbReference type="SMART" id="SM00354">
    <property type="entry name" value="HTH_LACI"/>
    <property type="match status" value="1"/>
</dbReference>
<dbReference type="InterPro" id="IPR046335">
    <property type="entry name" value="LacI/GalR-like_sensor"/>
</dbReference>
<dbReference type="CDD" id="cd06267">
    <property type="entry name" value="PBP1_LacI_sugar_binding-like"/>
    <property type="match status" value="1"/>
</dbReference>
<organism evidence="5 7">
    <name type="scientific">Cryobacterium zongtaii</name>
    <dbReference type="NCBI Taxonomy" id="1259217"/>
    <lineage>
        <taxon>Bacteria</taxon>
        <taxon>Bacillati</taxon>
        <taxon>Actinomycetota</taxon>
        <taxon>Actinomycetes</taxon>
        <taxon>Micrococcales</taxon>
        <taxon>Microbacteriaceae</taxon>
        <taxon>Cryobacterium</taxon>
    </lineage>
</organism>
<dbReference type="InterPro" id="IPR028082">
    <property type="entry name" value="Peripla_BP_I"/>
</dbReference>
<evidence type="ECO:0000256" key="1">
    <source>
        <dbReference type="ARBA" id="ARBA00023015"/>
    </source>
</evidence>
<keyword evidence="8" id="KW-1185">Reference proteome</keyword>
<evidence type="ECO:0000313" key="8">
    <source>
        <dbReference type="Proteomes" id="UP000237340"/>
    </source>
</evidence>
<dbReference type="PANTHER" id="PTHR30146">
    <property type="entry name" value="LACI-RELATED TRANSCRIPTIONAL REPRESSOR"/>
    <property type="match status" value="1"/>
</dbReference>
<keyword evidence="1" id="KW-0805">Transcription regulation</keyword>
<dbReference type="PANTHER" id="PTHR30146:SF109">
    <property type="entry name" value="HTH-TYPE TRANSCRIPTIONAL REGULATOR GALS"/>
    <property type="match status" value="1"/>
</dbReference>
<dbReference type="SUPFAM" id="SSF53822">
    <property type="entry name" value="Periplasmic binding protein-like I"/>
    <property type="match status" value="1"/>
</dbReference>
<sequence length="337" mass="36252">MAATLRDVAALAGVSIKTVSNVVHDFQHIRPATRERVRAAIDELGYKPNISARSLRSGRTGVIGLALPELSLSYFAELADAIIQAAERRHLVVLLEQTGGGDRDREIAMLSSPRLQLTDGLIFSPLGLSTEDAAMLNVGYPMVLLGERVFGGPVDHVTMHNVEASKAATLHLISRGRRRIAIIGAHEGEVVGSAVLRVQGYREALAEAGIPFDPALICNVGRWHRADGAEAMRALIDTGVSFDAVFGLNDTLALGAMRVAQVAGLRVPEDVMFIGFDALDETKYSLPTLSTIDPGRDEIADTAVRLLVQRIEEGVTPRVPEVYLADYTVIDRESTAG</sequence>
<dbReference type="RefSeq" id="WP_103432784.1">
    <property type="nucleotide sequence ID" value="NZ_PPXD01000006.1"/>
</dbReference>
<dbReference type="OrthoDB" id="2854648at2"/>
<name>A0A2S3Z4N1_9MICO</name>
<evidence type="ECO:0000259" key="4">
    <source>
        <dbReference type="PROSITE" id="PS50932"/>
    </source>
</evidence>
<dbReference type="GO" id="GO:0000976">
    <property type="term" value="F:transcription cis-regulatory region binding"/>
    <property type="evidence" value="ECO:0007669"/>
    <property type="project" value="TreeGrafter"/>
</dbReference>
<keyword evidence="3" id="KW-0804">Transcription</keyword>
<evidence type="ECO:0000313" key="6">
    <source>
        <dbReference type="EMBL" id="POH68231.1"/>
    </source>
</evidence>
<protein>
    <submittedName>
        <fullName evidence="5">LacI family transcriptional regulator</fullName>
    </submittedName>
</protein>
<dbReference type="EMBL" id="PPXD01000006">
    <property type="protein sequence ID" value="POH68231.1"/>
    <property type="molecule type" value="Genomic_DNA"/>
</dbReference>
<dbReference type="Gene3D" id="3.40.50.2300">
    <property type="match status" value="2"/>
</dbReference>
<dbReference type="Pfam" id="PF13377">
    <property type="entry name" value="Peripla_BP_3"/>
    <property type="match status" value="1"/>
</dbReference>
<gene>
    <name evidence="5" type="ORF">C3B59_19320</name>
    <name evidence="6" type="ORF">C3B61_04385</name>
</gene>
<accession>A0A2S3ZJM7</accession>
<comment type="caution">
    <text evidence="5">The sequence shown here is derived from an EMBL/GenBank/DDBJ whole genome shotgun (WGS) entry which is preliminary data.</text>
</comment>
<reference evidence="7 8" key="1">
    <citation type="submission" date="2018-01" db="EMBL/GenBank/DDBJ databases">
        <title>Cryobacterium sp. nov., from glaciers in China.</title>
        <authorList>
            <person name="Liu Q."/>
            <person name="Xin Y.-H."/>
        </authorList>
    </citation>
    <scope>NUCLEOTIDE SEQUENCE [LARGE SCALE GENOMIC DNA]</scope>
    <source>
        <strain evidence="5 7">TMB1-8</strain>
        <strain evidence="6 8">TMN-42</strain>
    </source>
</reference>
<dbReference type="InterPro" id="IPR010982">
    <property type="entry name" value="Lambda_DNA-bd_dom_sf"/>
</dbReference>
<dbReference type="PROSITE" id="PS50932">
    <property type="entry name" value="HTH_LACI_2"/>
    <property type="match status" value="1"/>
</dbReference>
<dbReference type="Gene3D" id="1.10.260.40">
    <property type="entry name" value="lambda repressor-like DNA-binding domains"/>
    <property type="match status" value="1"/>
</dbReference>
<dbReference type="CDD" id="cd01392">
    <property type="entry name" value="HTH_LacI"/>
    <property type="match status" value="1"/>
</dbReference>
<dbReference type="PROSITE" id="PS00356">
    <property type="entry name" value="HTH_LACI_1"/>
    <property type="match status" value="1"/>
</dbReference>
<proteinExistence type="predicted"/>
<dbReference type="Proteomes" id="UP000237340">
    <property type="component" value="Unassembled WGS sequence"/>
</dbReference>
<dbReference type="GO" id="GO:0003700">
    <property type="term" value="F:DNA-binding transcription factor activity"/>
    <property type="evidence" value="ECO:0007669"/>
    <property type="project" value="TreeGrafter"/>
</dbReference>
<evidence type="ECO:0000313" key="5">
    <source>
        <dbReference type="EMBL" id="POH57940.1"/>
    </source>
</evidence>
<keyword evidence="2" id="KW-0238">DNA-binding</keyword>
<evidence type="ECO:0000313" key="7">
    <source>
        <dbReference type="Proteomes" id="UP000237104"/>
    </source>
</evidence>
<evidence type="ECO:0000256" key="3">
    <source>
        <dbReference type="ARBA" id="ARBA00023163"/>
    </source>
</evidence>
<dbReference type="Proteomes" id="UP000237104">
    <property type="component" value="Unassembled WGS sequence"/>
</dbReference>
<evidence type="ECO:0000256" key="2">
    <source>
        <dbReference type="ARBA" id="ARBA00023125"/>
    </source>
</evidence>
<dbReference type="SUPFAM" id="SSF47413">
    <property type="entry name" value="lambda repressor-like DNA-binding domains"/>
    <property type="match status" value="1"/>
</dbReference>